<dbReference type="Proteomes" id="UP001314170">
    <property type="component" value="Unassembled WGS sequence"/>
</dbReference>
<evidence type="ECO:0000256" key="4">
    <source>
        <dbReference type="ARBA" id="ARBA00023098"/>
    </source>
</evidence>
<organism evidence="5 6">
    <name type="scientific">Dovyalis caffra</name>
    <dbReference type="NCBI Taxonomy" id="77055"/>
    <lineage>
        <taxon>Eukaryota</taxon>
        <taxon>Viridiplantae</taxon>
        <taxon>Streptophyta</taxon>
        <taxon>Embryophyta</taxon>
        <taxon>Tracheophyta</taxon>
        <taxon>Spermatophyta</taxon>
        <taxon>Magnoliopsida</taxon>
        <taxon>eudicotyledons</taxon>
        <taxon>Gunneridae</taxon>
        <taxon>Pentapetalae</taxon>
        <taxon>rosids</taxon>
        <taxon>fabids</taxon>
        <taxon>Malpighiales</taxon>
        <taxon>Salicaceae</taxon>
        <taxon>Flacourtieae</taxon>
        <taxon>Dovyalis</taxon>
    </lineage>
</organism>
<comment type="caution">
    <text evidence="5">The sequence shown here is derived from an EMBL/GenBank/DDBJ whole genome shotgun (WGS) entry which is preliminary data.</text>
</comment>
<protein>
    <recommendedName>
        <fullName evidence="7">GDSL esterase/lipase</fullName>
    </recommendedName>
</protein>
<dbReference type="AlphaFoldDB" id="A0AAV1QZB4"/>
<dbReference type="InterPro" id="IPR001087">
    <property type="entry name" value="GDSL"/>
</dbReference>
<dbReference type="PANTHER" id="PTHR46020:SF4">
    <property type="entry name" value="OS04G0650200 PROTEIN"/>
    <property type="match status" value="1"/>
</dbReference>
<sequence>MTLCFTREDLDTPAAQYMRNIKTPVNYAQKEEVSKSELRGGMNFAFAGSGVLDVSFSPFPLKMQVDKFREQIEQNVYTKIDLENSVALVSYTGNDYMYKTKKGGGTLKDVFDLTKTVVDLLTKNLREIRDLGVQKIAIFGTPPRGCFPDYYIELLQSCDETWNEASRWHNKLLEESLQDLNKESNGSKFVYLDLYNAFISALFNKNKGTTGYEDRFKACCQGGPMECFSFALAKKKCDHPELSIFWDGAHPSQYGANAGEFANSDMVESKQQQTCQMDYPNKSP</sequence>
<dbReference type="EMBL" id="CAWUPB010000850">
    <property type="protein sequence ID" value="CAK7325371.1"/>
    <property type="molecule type" value="Genomic_DNA"/>
</dbReference>
<dbReference type="InterPro" id="IPR036514">
    <property type="entry name" value="SGNH_hydro_sf"/>
</dbReference>
<name>A0AAV1QZB4_9ROSI</name>
<evidence type="ECO:0000313" key="6">
    <source>
        <dbReference type="Proteomes" id="UP001314170"/>
    </source>
</evidence>
<dbReference type="SUPFAM" id="SSF52266">
    <property type="entry name" value="SGNH hydrolase"/>
    <property type="match status" value="1"/>
</dbReference>
<dbReference type="GO" id="GO:0016788">
    <property type="term" value="F:hydrolase activity, acting on ester bonds"/>
    <property type="evidence" value="ECO:0007669"/>
    <property type="project" value="InterPro"/>
</dbReference>
<reference evidence="5 6" key="1">
    <citation type="submission" date="2024-01" db="EMBL/GenBank/DDBJ databases">
        <authorList>
            <person name="Waweru B."/>
        </authorList>
    </citation>
    <scope>NUCLEOTIDE SEQUENCE [LARGE SCALE GENOMIC DNA]</scope>
</reference>
<comment type="similarity">
    <text evidence="1">Belongs to the 'GDSL' lipolytic enzyme family.</text>
</comment>
<evidence type="ECO:0000256" key="1">
    <source>
        <dbReference type="ARBA" id="ARBA00008668"/>
    </source>
</evidence>
<dbReference type="GO" id="GO:0016042">
    <property type="term" value="P:lipid catabolic process"/>
    <property type="evidence" value="ECO:0007669"/>
    <property type="project" value="UniProtKB-KW"/>
</dbReference>
<keyword evidence="6" id="KW-1185">Reference proteome</keyword>
<dbReference type="Gene3D" id="3.40.50.1110">
    <property type="entry name" value="SGNH hydrolase"/>
    <property type="match status" value="1"/>
</dbReference>
<evidence type="ECO:0008006" key="7">
    <source>
        <dbReference type="Google" id="ProtNLM"/>
    </source>
</evidence>
<gene>
    <name evidence="5" type="ORF">DCAF_LOCUS3045</name>
</gene>
<evidence type="ECO:0000256" key="3">
    <source>
        <dbReference type="ARBA" id="ARBA00022963"/>
    </source>
</evidence>
<keyword evidence="3" id="KW-0442">Lipid degradation</keyword>
<keyword evidence="2" id="KW-0378">Hydrolase</keyword>
<evidence type="ECO:0000256" key="2">
    <source>
        <dbReference type="ARBA" id="ARBA00022801"/>
    </source>
</evidence>
<keyword evidence="4" id="KW-0443">Lipid metabolism</keyword>
<proteinExistence type="inferred from homology"/>
<dbReference type="PANTHER" id="PTHR46020">
    <property type="entry name" value="OSJNBB0059K02.9 PROTEIN"/>
    <property type="match status" value="1"/>
</dbReference>
<dbReference type="Pfam" id="PF00657">
    <property type="entry name" value="Lipase_GDSL"/>
    <property type="match status" value="1"/>
</dbReference>
<evidence type="ECO:0000313" key="5">
    <source>
        <dbReference type="EMBL" id="CAK7325371.1"/>
    </source>
</evidence>
<accession>A0AAV1QZB4</accession>